<dbReference type="InterPro" id="IPR001750">
    <property type="entry name" value="ND/Mrp_TM"/>
</dbReference>
<reference evidence="10 11" key="1">
    <citation type="submission" date="2018-12" db="EMBL/GenBank/DDBJ databases">
        <authorList>
            <person name="Yu L."/>
        </authorList>
    </citation>
    <scope>NUCLEOTIDE SEQUENCE [LARGE SCALE GENOMIC DNA]</scope>
    <source>
        <strain evidence="10 11">S5H2222</strain>
    </source>
</reference>
<name>A0A3S0J0C0_9BACI</name>
<evidence type="ECO:0000256" key="4">
    <source>
        <dbReference type="ARBA" id="ARBA00022692"/>
    </source>
</evidence>
<evidence type="ECO:0000313" key="11">
    <source>
        <dbReference type="Proteomes" id="UP000276349"/>
    </source>
</evidence>
<feature type="transmembrane region" description="Helical" evidence="7">
    <location>
        <begin position="239"/>
        <end position="260"/>
    </location>
</feature>
<keyword evidence="5 7" id="KW-1133">Transmembrane helix</keyword>
<proteinExistence type="inferred from homology"/>
<accession>A0A3S0J0C0</accession>
<dbReference type="GO" id="GO:0003954">
    <property type="term" value="F:NADH dehydrogenase activity"/>
    <property type="evidence" value="ECO:0007669"/>
    <property type="project" value="TreeGrafter"/>
</dbReference>
<keyword evidence="6 7" id="KW-0472">Membrane</keyword>
<dbReference type="HAMAP" id="MF_00862">
    <property type="entry name" value="DabB"/>
    <property type="match status" value="1"/>
</dbReference>
<evidence type="ECO:0000256" key="1">
    <source>
        <dbReference type="ARBA" id="ARBA00004651"/>
    </source>
</evidence>
<dbReference type="GO" id="GO:0042773">
    <property type="term" value="P:ATP synthesis coupled electron transport"/>
    <property type="evidence" value="ECO:0007669"/>
    <property type="project" value="InterPro"/>
</dbReference>
<protein>
    <recommendedName>
        <fullName evidence="7">Probable inorganic carbon transporter subunit DabB</fullName>
    </recommendedName>
</protein>
<keyword evidence="3 7" id="KW-1003">Cell membrane</keyword>
<feature type="transmembrane region" description="Helical" evidence="7">
    <location>
        <begin position="446"/>
        <end position="466"/>
    </location>
</feature>
<evidence type="ECO:0000256" key="3">
    <source>
        <dbReference type="ARBA" id="ARBA00022475"/>
    </source>
</evidence>
<sequence length="511" mass="56055">MLNSLDSGLLPVVFLILLAISAMSCLILLYSKTPLSFTHIHVGLSALPPFVALLALFFNNEPIVVGPLHFNALTWLVAFFVLTVSLIVQRFCIHYLLGDSSYRKYFALLTFTTIADSVAWLSNDLRLLLLCWGATLLGLTLLIGLKKQWEVARNAAKTCGLLFAFSWGILTIAIVWLTQATNHWQLSNVLTSESLLQLDSWERTCISLLIIVAVVIPAAQFPFQRWLLDSVVAPTPISAIMHAGIVNAGGIVLTLFAPIFQGNLVQIILLVFSSISVLIGTGIMLVQVDYKRQLVGSTIAQMGFMLIQCALGAFLAAIIHAVLHGLFKSTLFLQAGSVFQNNVSSFNTKKPLSLLTIITGSLVGILVGIGYWLTSPEEVYQLVSAFILGWSVSLAWIQLVAFGLSRTGRVAGFFILVGGGSVYFFIHHLLHSVLDGTVQKSIQSPFIAAILIVLMLLFASVVAILLTRKHLSRFYAIIYLWLVRLGEPHNDVIESHPSYLTQMFSQGGKLR</sequence>
<comment type="similarity">
    <text evidence="7">Belongs to the inorganic carbon transporter (TC 9.A.2) DabB family.</text>
</comment>
<feature type="transmembrane region" description="Helical" evidence="7">
    <location>
        <begin position="379"/>
        <end position="403"/>
    </location>
</feature>
<comment type="function">
    <text evidence="7">Part of an energy-coupled inorganic carbon pump.</text>
</comment>
<dbReference type="GO" id="GO:0005886">
    <property type="term" value="C:plasma membrane"/>
    <property type="evidence" value="ECO:0007669"/>
    <property type="project" value="UniProtKB-SubCell"/>
</dbReference>
<keyword evidence="11" id="KW-1185">Reference proteome</keyword>
<dbReference type="Proteomes" id="UP000276349">
    <property type="component" value="Unassembled WGS sequence"/>
</dbReference>
<dbReference type="NCBIfam" id="NF006373">
    <property type="entry name" value="PRK08601.1"/>
    <property type="match status" value="1"/>
</dbReference>
<dbReference type="EMBL" id="RXNR01000043">
    <property type="protein sequence ID" value="RTQ91073.1"/>
    <property type="molecule type" value="Genomic_DNA"/>
</dbReference>
<dbReference type="GO" id="GO:0008137">
    <property type="term" value="F:NADH dehydrogenase (ubiquinone) activity"/>
    <property type="evidence" value="ECO:0007669"/>
    <property type="project" value="InterPro"/>
</dbReference>
<dbReference type="PRINTS" id="PR01434">
    <property type="entry name" value="NADHDHGNASE5"/>
</dbReference>
<feature type="transmembrane region" description="Helical" evidence="7">
    <location>
        <begin position="352"/>
        <end position="373"/>
    </location>
</feature>
<feature type="transmembrane region" description="Helical" evidence="7">
    <location>
        <begin position="12"/>
        <end position="30"/>
    </location>
</feature>
<feature type="transmembrane region" description="Helical" evidence="7">
    <location>
        <begin position="42"/>
        <end position="60"/>
    </location>
</feature>
<feature type="transmembrane region" description="Helical" evidence="7">
    <location>
        <begin position="127"/>
        <end position="146"/>
    </location>
</feature>
<feature type="transmembrane region" description="Helical" evidence="7">
    <location>
        <begin position="158"/>
        <end position="180"/>
    </location>
</feature>
<dbReference type="PANTHER" id="PTHR42829:SF1">
    <property type="entry name" value="INORGANIC CARBON TRANSPORTER SUBUNIT DABB-RELATED"/>
    <property type="match status" value="1"/>
</dbReference>
<dbReference type="GO" id="GO:0015990">
    <property type="term" value="P:electron transport coupled proton transport"/>
    <property type="evidence" value="ECO:0007669"/>
    <property type="project" value="TreeGrafter"/>
</dbReference>
<evidence type="ECO:0000256" key="6">
    <source>
        <dbReference type="ARBA" id="ARBA00023136"/>
    </source>
</evidence>
<dbReference type="OrthoDB" id="9807568at2"/>
<evidence type="ECO:0000313" key="10">
    <source>
        <dbReference type="EMBL" id="RTQ91073.1"/>
    </source>
</evidence>
<evidence type="ECO:0000256" key="8">
    <source>
        <dbReference type="RuleBase" id="RU000320"/>
    </source>
</evidence>
<dbReference type="PANTHER" id="PTHR42829">
    <property type="entry name" value="NADH-UBIQUINONE OXIDOREDUCTASE CHAIN 5"/>
    <property type="match status" value="1"/>
</dbReference>
<gene>
    <name evidence="7" type="primary">dabB</name>
    <name evidence="10" type="ORF">EKG35_14025</name>
</gene>
<evidence type="ECO:0000259" key="9">
    <source>
        <dbReference type="Pfam" id="PF00361"/>
    </source>
</evidence>
<comment type="subunit">
    <text evidence="7">Forms a complex with DabA.</text>
</comment>
<feature type="domain" description="NADH:quinone oxidoreductase/Mrp antiporter transmembrane" evidence="9">
    <location>
        <begin position="122"/>
        <end position="405"/>
    </location>
</feature>
<evidence type="ECO:0000256" key="2">
    <source>
        <dbReference type="ARBA" id="ARBA00022448"/>
    </source>
</evidence>
<feature type="transmembrane region" description="Helical" evidence="7">
    <location>
        <begin position="105"/>
        <end position="121"/>
    </location>
</feature>
<evidence type="ECO:0000256" key="7">
    <source>
        <dbReference type="HAMAP-Rule" id="MF_00862"/>
    </source>
</evidence>
<comment type="caution">
    <text evidence="10">The sequence shown here is derived from an EMBL/GenBank/DDBJ whole genome shotgun (WGS) entry which is preliminary data.</text>
</comment>
<dbReference type="InterPro" id="IPR003945">
    <property type="entry name" value="NU5C-like"/>
</dbReference>
<feature type="transmembrane region" description="Helical" evidence="7">
    <location>
        <begin position="298"/>
        <end position="319"/>
    </location>
</feature>
<comment type="subcellular location">
    <subcellularLocation>
        <location evidence="1 7">Cell membrane</location>
        <topology evidence="1 7">Multi-pass membrane protein</topology>
    </subcellularLocation>
    <subcellularLocation>
        <location evidence="8">Membrane</location>
        <topology evidence="8">Multi-pass membrane protein</topology>
    </subcellularLocation>
</comment>
<feature type="transmembrane region" description="Helical" evidence="7">
    <location>
        <begin position="72"/>
        <end position="93"/>
    </location>
</feature>
<dbReference type="RefSeq" id="WP_126295187.1">
    <property type="nucleotide sequence ID" value="NZ_CP155468.1"/>
</dbReference>
<dbReference type="InterPro" id="IPR046396">
    <property type="entry name" value="Transporter_DabB"/>
</dbReference>
<keyword evidence="10" id="KW-0560">Oxidoreductase</keyword>
<feature type="transmembrane region" description="Helical" evidence="7">
    <location>
        <begin position="410"/>
        <end position="426"/>
    </location>
</feature>
<dbReference type="Pfam" id="PF00361">
    <property type="entry name" value="Proton_antipo_M"/>
    <property type="match status" value="1"/>
</dbReference>
<keyword evidence="2 7" id="KW-0813">Transport</keyword>
<keyword evidence="4 7" id="KW-0812">Transmembrane</keyword>
<evidence type="ECO:0000256" key="5">
    <source>
        <dbReference type="ARBA" id="ARBA00022989"/>
    </source>
</evidence>
<organism evidence="10 11">
    <name type="scientific">Lysinibacillus telephonicus</name>
    <dbReference type="NCBI Taxonomy" id="1714840"/>
    <lineage>
        <taxon>Bacteria</taxon>
        <taxon>Bacillati</taxon>
        <taxon>Bacillota</taxon>
        <taxon>Bacilli</taxon>
        <taxon>Bacillales</taxon>
        <taxon>Bacillaceae</taxon>
        <taxon>Lysinibacillus</taxon>
    </lineage>
</organism>
<dbReference type="AlphaFoldDB" id="A0A3S0J0C0"/>
<feature type="transmembrane region" description="Helical" evidence="7">
    <location>
        <begin position="266"/>
        <end position="286"/>
    </location>
</feature>